<reference evidence="4 5" key="1">
    <citation type="submission" date="2023-09" db="EMBL/GenBank/DDBJ databases">
        <title>Nesidiocoris tenuis whole genome shotgun sequence.</title>
        <authorList>
            <person name="Shibata T."/>
            <person name="Shimoda M."/>
            <person name="Kobayashi T."/>
            <person name="Uehara T."/>
        </authorList>
    </citation>
    <scope>NUCLEOTIDE SEQUENCE [LARGE SCALE GENOMIC DNA]</scope>
    <source>
        <strain evidence="4 5">Japan</strain>
    </source>
</reference>
<feature type="chain" id="PRO_5045430504" evidence="2">
    <location>
        <begin position="21"/>
        <end position="628"/>
    </location>
</feature>
<feature type="signal peptide" evidence="2">
    <location>
        <begin position="1"/>
        <end position="20"/>
    </location>
</feature>
<sequence length="628" mass="70163">MNWLAVAVALLVATATPSRAVIDDLIDSIQLATQKVLRLFDIPKTPVTDPIYGANKPKVTKLHYDFIVVGMGAGGCVIANRLTEDFRSTVLVIENGQEDNVITDIPAANPYTLLTDYSYNFETEPDPNACQGMVNQRCPWASGKGPGGGTILSGLIWTRGNYRDYDNWASLGNPGWSYQDVLPYFLKTENMMEPELRNSPYHGKHGFVPVEYVRYVTPLLNSFLKAANFFGYRIVDYNNPYTHVGFSQIQSVVKGGERVTAATAYIKPILYRKNLYVQMRSRVTQILINPLTKTAYGVKFVKRGAVRVAYARKEVILSAGAFNSPQLLMLSGIGPADHLKEIGIPVLQDLPVGDGLKEHVGMHGLTFLINQRVNLAPLSVFQGIVINALKYFLTSSGVLKTLGCEGVGYVKTKYSNLSRAQPDIELVFIPSAFNTDAGVLLRKTFAVGDELYDYTYREIDGVDSFSIWPMLMYPKSQGIVRLKDGNPFNQVRIWHNFYSEGVDIAMMVEGIKKAVQIAKAPSFRKYGSILHRTPFPQCKQYAFGSDDYWACAVRTMTTTWHHQCCTNRMGQVVDYNLRVRGIKRLRIVDTSVFPEIPGAHTQAPTYMLAEKAADIIKAEWKMYSIKVS</sequence>
<dbReference type="InterPro" id="IPR036188">
    <property type="entry name" value="FAD/NAD-bd_sf"/>
</dbReference>
<keyword evidence="5" id="KW-1185">Reference proteome</keyword>
<proteinExistence type="inferred from homology"/>
<evidence type="ECO:0000313" key="5">
    <source>
        <dbReference type="Proteomes" id="UP001307889"/>
    </source>
</evidence>
<dbReference type="PANTHER" id="PTHR11552">
    <property type="entry name" value="GLUCOSE-METHANOL-CHOLINE GMC OXIDOREDUCTASE"/>
    <property type="match status" value="1"/>
</dbReference>
<dbReference type="SUPFAM" id="SSF51905">
    <property type="entry name" value="FAD/NAD(P)-binding domain"/>
    <property type="match status" value="1"/>
</dbReference>
<dbReference type="Gene3D" id="3.30.560.10">
    <property type="entry name" value="Glucose Oxidase, domain 3"/>
    <property type="match status" value="1"/>
</dbReference>
<organism evidence="4 5">
    <name type="scientific">Nesidiocoris tenuis</name>
    <dbReference type="NCBI Taxonomy" id="355587"/>
    <lineage>
        <taxon>Eukaryota</taxon>
        <taxon>Metazoa</taxon>
        <taxon>Ecdysozoa</taxon>
        <taxon>Arthropoda</taxon>
        <taxon>Hexapoda</taxon>
        <taxon>Insecta</taxon>
        <taxon>Pterygota</taxon>
        <taxon>Neoptera</taxon>
        <taxon>Paraneoptera</taxon>
        <taxon>Hemiptera</taxon>
        <taxon>Heteroptera</taxon>
        <taxon>Panheteroptera</taxon>
        <taxon>Cimicomorpha</taxon>
        <taxon>Miridae</taxon>
        <taxon>Dicyphina</taxon>
        <taxon>Nesidiocoris</taxon>
    </lineage>
</organism>
<feature type="domain" description="Glucose-methanol-choline oxidoreductase N-terminal" evidence="3">
    <location>
        <begin position="320"/>
        <end position="334"/>
    </location>
</feature>
<evidence type="ECO:0000256" key="1">
    <source>
        <dbReference type="ARBA" id="ARBA00010790"/>
    </source>
</evidence>
<dbReference type="Pfam" id="PF00732">
    <property type="entry name" value="GMC_oxred_N"/>
    <property type="match status" value="1"/>
</dbReference>
<dbReference type="EMBL" id="AP028921">
    <property type="protein sequence ID" value="BET01985.1"/>
    <property type="molecule type" value="Genomic_DNA"/>
</dbReference>
<gene>
    <name evidence="4" type="ORF">NTJ_14803</name>
</gene>
<evidence type="ECO:0000256" key="2">
    <source>
        <dbReference type="SAM" id="SignalP"/>
    </source>
</evidence>
<dbReference type="PIRSF" id="PIRSF000137">
    <property type="entry name" value="Alcohol_oxidase"/>
    <property type="match status" value="1"/>
</dbReference>
<dbReference type="Pfam" id="PF05199">
    <property type="entry name" value="GMC_oxred_C"/>
    <property type="match status" value="1"/>
</dbReference>
<dbReference type="Gene3D" id="3.50.50.60">
    <property type="entry name" value="FAD/NAD(P)-binding domain"/>
    <property type="match status" value="1"/>
</dbReference>
<dbReference type="InterPro" id="IPR000172">
    <property type="entry name" value="GMC_OxRdtase_N"/>
</dbReference>
<dbReference type="PANTHER" id="PTHR11552:SF208">
    <property type="entry name" value="RE36204P-RELATED"/>
    <property type="match status" value="1"/>
</dbReference>
<dbReference type="SUPFAM" id="SSF54373">
    <property type="entry name" value="FAD-linked reductases, C-terminal domain"/>
    <property type="match status" value="1"/>
</dbReference>
<protein>
    <submittedName>
        <fullName evidence="4">Dehydrogenase</fullName>
    </submittedName>
</protein>
<accession>A0ABN7BEB0</accession>
<dbReference type="InterPro" id="IPR012132">
    <property type="entry name" value="GMC_OxRdtase"/>
</dbReference>
<comment type="similarity">
    <text evidence="1">Belongs to the GMC oxidoreductase family.</text>
</comment>
<dbReference type="PROSITE" id="PS00624">
    <property type="entry name" value="GMC_OXRED_2"/>
    <property type="match status" value="1"/>
</dbReference>
<dbReference type="InterPro" id="IPR007867">
    <property type="entry name" value="GMC_OxRtase_C"/>
</dbReference>
<evidence type="ECO:0000259" key="3">
    <source>
        <dbReference type="PROSITE" id="PS00624"/>
    </source>
</evidence>
<dbReference type="Proteomes" id="UP001307889">
    <property type="component" value="Chromosome 13"/>
</dbReference>
<name>A0ABN7BEB0_9HEMI</name>
<evidence type="ECO:0000313" key="4">
    <source>
        <dbReference type="EMBL" id="BET01985.1"/>
    </source>
</evidence>
<keyword evidence="2" id="KW-0732">Signal</keyword>